<name>A0A7J7KRF2_BUGNE</name>
<evidence type="ECO:0000256" key="4">
    <source>
        <dbReference type="ARBA" id="ARBA00023136"/>
    </source>
</evidence>
<evidence type="ECO:0000313" key="7">
    <source>
        <dbReference type="EMBL" id="KAF6040675.1"/>
    </source>
</evidence>
<reference evidence="7" key="1">
    <citation type="submission" date="2020-06" db="EMBL/GenBank/DDBJ databases">
        <title>Draft genome of Bugula neritina, a colonial animal packing powerful symbionts and potential medicines.</title>
        <authorList>
            <person name="Rayko M."/>
        </authorList>
    </citation>
    <scope>NUCLEOTIDE SEQUENCE [LARGE SCALE GENOMIC DNA]</scope>
    <source>
        <strain evidence="7">Kwan_BN1</strain>
    </source>
</reference>
<dbReference type="PROSITE" id="PS50261">
    <property type="entry name" value="G_PROTEIN_RECEP_F2_4"/>
    <property type="match status" value="1"/>
</dbReference>
<feature type="transmembrane region" description="Helical" evidence="5">
    <location>
        <begin position="470"/>
        <end position="491"/>
    </location>
</feature>
<dbReference type="InterPro" id="IPR017981">
    <property type="entry name" value="GPCR_2-like_7TM"/>
</dbReference>
<dbReference type="InterPro" id="IPR053231">
    <property type="entry name" value="GPCR_LN-TM7"/>
</dbReference>
<dbReference type="Pfam" id="PF00002">
    <property type="entry name" value="7tm_2"/>
    <property type="match status" value="1"/>
</dbReference>
<evidence type="ECO:0000259" key="6">
    <source>
        <dbReference type="PROSITE" id="PS50261"/>
    </source>
</evidence>
<gene>
    <name evidence="7" type="ORF">EB796_001004</name>
</gene>
<dbReference type="PANTHER" id="PTHR45902">
    <property type="entry name" value="LATROPHILIN RECEPTOR-LIKE PROTEIN A"/>
    <property type="match status" value="1"/>
</dbReference>
<feature type="transmembrane region" description="Helical" evidence="5">
    <location>
        <begin position="547"/>
        <end position="565"/>
    </location>
</feature>
<dbReference type="GO" id="GO:0016020">
    <property type="term" value="C:membrane"/>
    <property type="evidence" value="ECO:0007669"/>
    <property type="project" value="UniProtKB-SubCell"/>
</dbReference>
<feature type="transmembrane region" description="Helical" evidence="5">
    <location>
        <begin position="444"/>
        <end position="463"/>
    </location>
</feature>
<keyword evidence="8" id="KW-1185">Reference proteome</keyword>
<dbReference type="Gene3D" id="1.20.1070.10">
    <property type="entry name" value="Rhodopsin 7-helix transmembrane proteins"/>
    <property type="match status" value="1"/>
</dbReference>
<keyword evidence="4 5" id="KW-0472">Membrane</keyword>
<keyword evidence="3 5" id="KW-1133">Transmembrane helix</keyword>
<comment type="subcellular location">
    <subcellularLocation>
        <location evidence="1">Membrane</location>
        <topology evidence="1">Multi-pass membrane protein</topology>
    </subcellularLocation>
</comment>
<comment type="caution">
    <text evidence="7">The sequence shown here is derived from an EMBL/GenBank/DDBJ whole genome shotgun (WGS) entry which is preliminary data.</text>
</comment>
<dbReference type="GO" id="GO:0004930">
    <property type="term" value="F:G protein-coupled receptor activity"/>
    <property type="evidence" value="ECO:0007669"/>
    <property type="project" value="InterPro"/>
</dbReference>
<feature type="transmembrane region" description="Helical" evidence="5">
    <location>
        <begin position="571"/>
        <end position="589"/>
    </location>
</feature>
<dbReference type="EMBL" id="VXIV02000115">
    <property type="protein sequence ID" value="KAF6040675.1"/>
    <property type="molecule type" value="Genomic_DNA"/>
</dbReference>
<feature type="domain" description="G-protein coupled receptors family 2 profile 2" evidence="6">
    <location>
        <begin position="439"/>
        <end position="591"/>
    </location>
</feature>
<evidence type="ECO:0000256" key="5">
    <source>
        <dbReference type="SAM" id="Phobius"/>
    </source>
</evidence>
<dbReference type="Proteomes" id="UP000593567">
    <property type="component" value="Unassembled WGS sequence"/>
</dbReference>
<evidence type="ECO:0000256" key="3">
    <source>
        <dbReference type="ARBA" id="ARBA00022989"/>
    </source>
</evidence>
<feature type="transmembrane region" description="Helical" evidence="5">
    <location>
        <begin position="503"/>
        <end position="527"/>
    </location>
</feature>
<dbReference type="PANTHER" id="PTHR45902:SF1">
    <property type="entry name" value="LATROPHILIN RECEPTOR-LIKE PROTEIN A"/>
    <property type="match status" value="1"/>
</dbReference>
<dbReference type="InterPro" id="IPR000832">
    <property type="entry name" value="GPCR_2_secretin-like"/>
</dbReference>
<evidence type="ECO:0000313" key="8">
    <source>
        <dbReference type="Proteomes" id="UP000593567"/>
    </source>
</evidence>
<dbReference type="AlphaFoldDB" id="A0A7J7KRF2"/>
<dbReference type="OrthoDB" id="6134459at2759"/>
<organism evidence="7 8">
    <name type="scientific">Bugula neritina</name>
    <name type="common">Brown bryozoan</name>
    <name type="synonym">Sertularia neritina</name>
    <dbReference type="NCBI Taxonomy" id="10212"/>
    <lineage>
        <taxon>Eukaryota</taxon>
        <taxon>Metazoa</taxon>
        <taxon>Spiralia</taxon>
        <taxon>Lophotrochozoa</taxon>
        <taxon>Bryozoa</taxon>
        <taxon>Gymnolaemata</taxon>
        <taxon>Cheilostomatida</taxon>
        <taxon>Flustrina</taxon>
        <taxon>Buguloidea</taxon>
        <taxon>Bugulidae</taxon>
        <taxon>Bugula</taxon>
    </lineage>
</organism>
<evidence type="ECO:0000256" key="1">
    <source>
        <dbReference type="ARBA" id="ARBA00004141"/>
    </source>
</evidence>
<proteinExistence type="predicted"/>
<sequence>MFYFCYIFYNSGQDCAKSKGLFHPKIKKDYRKCRLDSKQYIASCPDHLKAHGNAKLCETKPASFVYEDSYYNKVINNTLYQNKLEISAQLATLDDKTEKTLNITVFSANRKFRNSYCASCYNVALQGCHLKRTFNLSNANKTKLFNQYINGERKYMFIFRIDFNERTCTRDSDAYLVYPNYETGQDTCQNMAALLRHCDCNEVMDLSTMTCKSMFSTKVTDLACRTNPYRTSAHLITPSEAAGCQKGFTYEVLLPRDAQLKCDRCKQLQPASIHNISACKSVYTYDIYLTNRSEVVPSVHCYTSELLRCAALSESERMNSIIFQTVAGRLKALPRQQLKFKDIMPNVFEIKYTPLTYLLNIKPSNSHIGFDTLFSTIMHSTLSYCSKFKTVNTTSKFKFCNDGGIQVDRTDGVLKYADYYLKGKVVKVCAEYELPGFYLQLQDYILSALSITVSIIYIIYYLVRRRWTLTGNLIVSAIATLVGALLFYSLIKEVRNSKVACRVVGSLAQYFLMCTHTWTNSLAIWMIRGITKVQIAATSGKKTYIKFALYSWLTPGVFIALTYVLDRFPVAGLYPVFSPYLCFVEGGWIRV</sequence>
<accession>A0A7J7KRF2</accession>
<dbReference type="GO" id="GO:0007166">
    <property type="term" value="P:cell surface receptor signaling pathway"/>
    <property type="evidence" value="ECO:0007669"/>
    <property type="project" value="InterPro"/>
</dbReference>
<protein>
    <recommendedName>
        <fullName evidence="6">G-protein coupled receptors family 2 profile 2 domain-containing protein</fullName>
    </recommendedName>
</protein>
<evidence type="ECO:0000256" key="2">
    <source>
        <dbReference type="ARBA" id="ARBA00022692"/>
    </source>
</evidence>
<keyword evidence="2 5" id="KW-0812">Transmembrane</keyword>